<feature type="compositionally biased region" description="Basic residues" evidence="1">
    <location>
        <begin position="83"/>
        <end position="96"/>
    </location>
</feature>
<protein>
    <recommendedName>
        <fullName evidence="4">Transcription factor 25</fullName>
    </recommendedName>
</protein>
<gene>
    <name evidence="2" type="ORF">INT43_008589</name>
</gene>
<reference evidence="2" key="1">
    <citation type="submission" date="2020-12" db="EMBL/GenBank/DDBJ databases">
        <title>Metabolic potential, ecology and presence of endohyphal bacteria is reflected in genomic diversity of Mucoromycotina.</title>
        <authorList>
            <person name="Muszewska A."/>
            <person name="Okrasinska A."/>
            <person name="Steczkiewicz K."/>
            <person name="Drgas O."/>
            <person name="Orlowska M."/>
            <person name="Perlinska-Lenart U."/>
            <person name="Aleksandrzak-Piekarczyk T."/>
            <person name="Szatraj K."/>
            <person name="Zielenkiewicz U."/>
            <person name="Pilsyk S."/>
            <person name="Malc E."/>
            <person name="Mieczkowski P."/>
            <person name="Kruszewska J.S."/>
            <person name="Biernat P."/>
            <person name="Pawlowska J."/>
        </authorList>
    </citation>
    <scope>NUCLEOTIDE SEQUENCE</scope>
    <source>
        <strain evidence="2">WA0000067209</strain>
    </source>
</reference>
<feature type="region of interest" description="Disordered" evidence="1">
    <location>
        <begin position="570"/>
        <end position="602"/>
    </location>
</feature>
<dbReference type="OrthoDB" id="205993at2759"/>
<dbReference type="Pfam" id="PF04910">
    <property type="entry name" value="Tcf25"/>
    <property type="match status" value="1"/>
</dbReference>
<feature type="region of interest" description="Disordered" evidence="1">
    <location>
        <begin position="726"/>
        <end position="750"/>
    </location>
</feature>
<dbReference type="EMBL" id="JAEPQZ010000005">
    <property type="protein sequence ID" value="KAG2181007.1"/>
    <property type="molecule type" value="Genomic_DNA"/>
</dbReference>
<feature type="compositionally biased region" description="Acidic residues" evidence="1">
    <location>
        <begin position="53"/>
        <end position="75"/>
    </location>
</feature>
<keyword evidence="3" id="KW-1185">Reference proteome</keyword>
<evidence type="ECO:0000313" key="3">
    <source>
        <dbReference type="Proteomes" id="UP000654370"/>
    </source>
</evidence>
<dbReference type="GO" id="GO:0072344">
    <property type="term" value="P:rescue of stalled ribosome"/>
    <property type="evidence" value="ECO:0007669"/>
    <property type="project" value="TreeGrafter"/>
</dbReference>
<dbReference type="PANTHER" id="PTHR22684:SF0">
    <property type="entry name" value="RIBOSOME QUALITY CONTROL COMPLEX SUBUNIT TCF25"/>
    <property type="match status" value="1"/>
</dbReference>
<organism evidence="2 3">
    <name type="scientific">Mortierella isabellina</name>
    <name type="common">Filamentous fungus</name>
    <name type="synonym">Umbelopsis isabellina</name>
    <dbReference type="NCBI Taxonomy" id="91625"/>
    <lineage>
        <taxon>Eukaryota</taxon>
        <taxon>Fungi</taxon>
        <taxon>Fungi incertae sedis</taxon>
        <taxon>Mucoromycota</taxon>
        <taxon>Mucoromycotina</taxon>
        <taxon>Umbelopsidomycetes</taxon>
        <taxon>Umbelopsidales</taxon>
        <taxon>Umbelopsidaceae</taxon>
        <taxon>Umbelopsis</taxon>
    </lineage>
</organism>
<evidence type="ECO:0000313" key="2">
    <source>
        <dbReference type="EMBL" id="KAG2181007.1"/>
    </source>
</evidence>
<sequence>MSSRALRKLQKDQGLAHLEALSRSAEESNVHDESDEEVEPEQVSKPARNVFDLLDEGNEGEPEEEESEKDDEELPVEPAPSPSKKKSKKKKGKKAQKPQTADAKKVSSPATASGKGNVGEMSLEELDKLLQKESKQNASQGSANGNMLEGLSAAFRQVLSVDTRYLDADAEMKRMFGSKVVNKEKRERLQGRVLKKTRLATPKVDWSPYSQQGLSMKAMDSQNEFCYIQSESYQDAQLEFLECVESHDPNNIVLLNRYYPYHIDCLLQISEIAKHSGDWTVAGECIEKALYACERAFHPNFNITSGNVRLSYKYAENRSFFLAIHRHIQFLSRRGCWRTSFEFNKLLLSLDPLADALCSKLSIDFYALKCNEHNYFLNLFSALEDAKQDKSEAILPNFAFSRAYAMFKLETQKKKSESESPSTDSSQHLQNAILTYPMVVLGLLEKCGHSDNIIATHSLMSLAETGSAYLNLLIQLFVQRNFTLWKEPEVMEWLIENTHTALARFDANSNQADPDVIAGLKTRTESVTFYPKNVANDPHHGIPLNVSRHILISDIERLLAFIPDEIKQRSHHMHDPLPPLDSVSSQGDVDTPEGRERQRTRRVLRPEARGNLLDMLNNMLVGPGGGRMGQEAAQRLREMIGMLEQQQMQPLEQDRFPGAFPEDDGDVATPVEGFEHVEDAGDTQHAGPGLLNFASLRNTLNRYLYAQEAGEDNEALTDEDIALQMALQDDLTAQETEEHEGESSQPSSSH</sequence>
<comment type="caution">
    <text evidence="2">The sequence shown here is derived from an EMBL/GenBank/DDBJ whole genome shotgun (WGS) entry which is preliminary data.</text>
</comment>
<dbReference type="AlphaFoldDB" id="A0A8H7PVE1"/>
<dbReference type="GO" id="GO:1990116">
    <property type="term" value="P:ribosome-associated ubiquitin-dependent protein catabolic process"/>
    <property type="evidence" value="ECO:0007669"/>
    <property type="project" value="TreeGrafter"/>
</dbReference>
<dbReference type="InterPro" id="IPR006994">
    <property type="entry name" value="TCF25/Rqc1"/>
</dbReference>
<proteinExistence type="predicted"/>
<evidence type="ECO:0008006" key="4">
    <source>
        <dbReference type="Google" id="ProtNLM"/>
    </source>
</evidence>
<dbReference type="GO" id="GO:1990112">
    <property type="term" value="C:RQC complex"/>
    <property type="evidence" value="ECO:0007669"/>
    <property type="project" value="TreeGrafter"/>
</dbReference>
<accession>A0A8H7PVE1</accession>
<dbReference type="PANTHER" id="PTHR22684">
    <property type="entry name" value="NULP1-RELATED"/>
    <property type="match status" value="1"/>
</dbReference>
<evidence type="ECO:0000256" key="1">
    <source>
        <dbReference type="SAM" id="MobiDB-lite"/>
    </source>
</evidence>
<dbReference type="Proteomes" id="UP000654370">
    <property type="component" value="Unassembled WGS sequence"/>
</dbReference>
<name>A0A8H7PVE1_MORIS</name>
<feature type="region of interest" description="Disordered" evidence="1">
    <location>
        <begin position="1"/>
        <end position="119"/>
    </location>
</feature>